<evidence type="ECO:0000313" key="2">
    <source>
        <dbReference type="Proteomes" id="UP000503462"/>
    </source>
</evidence>
<name>A0A6H0Y179_9PEZI</name>
<reference evidence="1 2" key="1">
    <citation type="journal article" date="2016" name="Sci. Rep.">
        <title>Peltaster fructicola genome reveals evolution from an invasive phytopathogen to an ectophytic parasite.</title>
        <authorList>
            <person name="Xu C."/>
            <person name="Chen H."/>
            <person name="Gleason M.L."/>
            <person name="Xu J.R."/>
            <person name="Liu H."/>
            <person name="Zhang R."/>
            <person name="Sun G."/>
        </authorList>
    </citation>
    <scope>NUCLEOTIDE SEQUENCE [LARGE SCALE GENOMIC DNA]</scope>
    <source>
        <strain evidence="1 2">LNHT1506</strain>
    </source>
</reference>
<accession>A0A6H0Y179</accession>
<dbReference type="Proteomes" id="UP000503462">
    <property type="component" value="Chromosome 4"/>
</dbReference>
<evidence type="ECO:0000313" key="1">
    <source>
        <dbReference type="EMBL" id="QIX00696.1"/>
    </source>
</evidence>
<dbReference type="AlphaFoldDB" id="A0A6H0Y179"/>
<protein>
    <submittedName>
        <fullName evidence="1">Uncharacterized protein</fullName>
    </submittedName>
</protein>
<proteinExistence type="predicted"/>
<dbReference type="EMBL" id="CP051142">
    <property type="protein sequence ID" value="QIX00696.1"/>
    <property type="molecule type" value="Genomic_DNA"/>
</dbReference>
<sequence>MEVLIRAPARFPPFAHFLILSQQKTRIAASFQTVRPSPIQQGTSELRAAVTLRRSLYPDSKGCCFFHTTLRITQAEAPNSICNCGRTAAGIARL</sequence>
<keyword evidence="2" id="KW-1185">Reference proteome</keyword>
<gene>
    <name evidence="1" type="ORF">AMS68_006213</name>
</gene>
<organism evidence="1 2">
    <name type="scientific">Peltaster fructicola</name>
    <dbReference type="NCBI Taxonomy" id="286661"/>
    <lineage>
        <taxon>Eukaryota</taxon>
        <taxon>Fungi</taxon>
        <taxon>Dikarya</taxon>
        <taxon>Ascomycota</taxon>
        <taxon>Pezizomycotina</taxon>
        <taxon>Dothideomycetes</taxon>
        <taxon>Dothideomycetes incertae sedis</taxon>
        <taxon>Peltaster</taxon>
    </lineage>
</organism>